<organism evidence="2">
    <name type="scientific">marine sediment metagenome</name>
    <dbReference type="NCBI Taxonomy" id="412755"/>
    <lineage>
        <taxon>unclassified sequences</taxon>
        <taxon>metagenomes</taxon>
        <taxon>ecological metagenomes</taxon>
    </lineage>
</organism>
<dbReference type="EMBL" id="BARV01024907">
    <property type="protein sequence ID" value="GAI38478.1"/>
    <property type="molecule type" value="Genomic_DNA"/>
</dbReference>
<gene>
    <name evidence="1" type="ORF">S06H3_08830</name>
    <name evidence="2" type="ORF">S06H3_40560</name>
</gene>
<protein>
    <submittedName>
        <fullName evidence="2">Uncharacterized protein</fullName>
    </submittedName>
</protein>
<accession>X1N4I7</accession>
<sequence length="71" mass="8090">MSPFTILKSPATFRNKDIQILLFDATAFIDPHELQTDQFSVKLNALVKPPSDSSFRDSRMFGCSPDWVIRT</sequence>
<feature type="non-terminal residue" evidence="2">
    <location>
        <position position="71"/>
    </location>
</feature>
<name>X1N4I7_9ZZZZ</name>
<dbReference type="AlphaFoldDB" id="X1N4I7"/>
<evidence type="ECO:0000313" key="2">
    <source>
        <dbReference type="EMBL" id="GAI38478.1"/>
    </source>
</evidence>
<reference evidence="2" key="1">
    <citation type="journal article" date="2014" name="Front. Microbiol.">
        <title>High frequency of phylogenetically diverse reductive dehalogenase-homologous genes in deep subseafloor sedimentary metagenomes.</title>
        <authorList>
            <person name="Kawai M."/>
            <person name="Futagami T."/>
            <person name="Toyoda A."/>
            <person name="Takaki Y."/>
            <person name="Nishi S."/>
            <person name="Hori S."/>
            <person name="Arai W."/>
            <person name="Tsubouchi T."/>
            <person name="Morono Y."/>
            <person name="Uchiyama I."/>
            <person name="Ito T."/>
            <person name="Fujiyama A."/>
            <person name="Inagaki F."/>
            <person name="Takami H."/>
        </authorList>
    </citation>
    <scope>NUCLEOTIDE SEQUENCE</scope>
    <source>
        <strain evidence="2">Expedition CK06-06</strain>
    </source>
</reference>
<evidence type="ECO:0000313" key="1">
    <source>
        <dbReference type="EMBL" id="GAI11647.1"/>
    </source>
</evidence>
<dbReference type="EMBL" id="BARV01003782">
    <property type="protein sequence ID" value="GAI11647.1"/>
    <property type="molecule type" value="Genomic_DNA"/>
</dbReference>
<proteinExistence type="predicted"/>
<comment type="caution">
    <text evidence="2">The sequence shown here is derived from an EMBL/GenBank/DDBJ whole genome shotgun (WGS) entry which is preliminary data.</text>
</comment>